<dbReference type="EMBL" id="DXFH01000002">
    <property type="protein sequence ID" value="HIX35083.1"/>
    <property type="molecule type" value="Genomic_DNA"/>
</dbReference>
<dbReference type="Pfam" id="PF02566">
    <property type="entry name" value="OsmC"/>
    <property type="match status" value="1"/>
</dbReference>
<reference evidence="1" key="1">
    <citation type="journal article" date="2021" name="PeerJ">
        <title>Extensive microbial diversity within the chicken gut microbiome revealed by metagenomics and culture.</title>
        <authorList>
            <person name="Gilroy R."/>
            <person name="Ravi A."/>
            <person name="Getino M."/>
            <person name="Pursley I."/>
            <person name="Horton D.L."/>
            <person name="Alikhan N.F."/>
            <person name="Baker D."/>
            <person name="Gharbi K."/>
            <person name="Hall N."/>
            <person name="Watson M."/>
            <person name="Adriaenssens E.M."/>
            <person name="Foster-Nyarko E."/>
            <person name="Jarju S."/>
            <person name="Secka A."/>
            <person name="Antonio M."/>
            <person name="Oren A."/>
            <person name="Chaudhuri R.R."/>
            <person name="La Ragione R."/>
            <person name="Hildebrand F."/>
            <person name="Pallen M.J."/>
        </authorList>
    </citation>
    <scope>NUCLEOTIDE SEQUENCE</scope>
    <source>
        <strain evidence="1">ChiSxjej3B15-572</strain>
    </source>
</reference>
<gene>
    <name evidence="1" type="ORF">H9856_01525</name>
</gene>
<evidence type="ECO:0000313" key="2">
    <source>
        <dbReference type="Proteomes" id="UP000824231"/>
    </source>
</evidence>
<dbReference type="Proteomes" id="UP000824231">
    <property type="component" value="Unassembled WGS sequence"/>
</dbReference>
<dbReference type="PANTHER" id="PTHR39624">
    <property type="entry name" value="PROTEIN INVOLVED IN RIMO-MEDIATED BETA-METHYLTHIOLATION OF RIBOSOMAL PROTEIN S12 YCAO"/>
    <property type="match status" value="1"/>
</dbReference>
<evidence type="ECO:0000313" key="1">
    <source>
        <dbReference type="EMBL" id="HIX35083.1"/>
    </source>
</evidence>
<name>A0A9D1VHN1_9LACO</name>
<protein>
    <submittedName>
        <fullName evidence="1">OsmC family protein</fullName>
    </submittedName>
</protein>
<dbReference type="InterPro" id="IPR036102">
    <property type="entry name" value="OsmC/Ohrsf"/>
</dbReference>
<comment type="caution">
    <text evidence="1">The sequence shown here is derived from an EMBL/GenBank/DDBJ whole genome shotgun (WGS) entry which is preliminary data.</text>
</comment>
<dbReference type="InterPro" id="IPR015946">
    <property type="entry name" value="KH_dom-like_a/b"/>
</dbReference>
<organism evidence="1 2">
    <name type="scientific">Candidatus Limosilactobacillus merdigallinarum</name>
    <dbReference type="NCBI Taxonomy" id="2838652"/>
    <lineage>
        <taxon>Bacteria</taxon>
        <taxon>Bacillati</taxon>
        <taxon>Bacillota</taxon>
        <taxon>Bacilli</taxon>
        <taxon>Lactobacillales</taxon>
        <taxon>Lactobacillaceae</taxon>
        <taxon>Limosilactobacillus</taxon>
    </lineage>
</organism>
<proteinExistence type="predicted"/>
<dbReference type="Gene3D" id="3.30.300.20">
    <property type="match status" value="1"/>
</dbReference>
<dbReference type="InterPro" id="IPR003718">
    <property type="entry name" value="OsmC/Ohr_fam"/>
</dbReference>
<dbReference type="PANTHER" id="PTHR39624:SF2">
    <property type="entry name" value="OSMC-LIKE PROTEIN"/>
    <property type="match status" value="1"/>
</dbReference>
<reference evidence="1" key="2">
    <citation type="submission" date="2021-04" db="EMBL/GenBank/DDBJ databases">
        <authorList>
            <person name="Gilroy R."/>
        </authorList>
    </citation>
    <scope>NUCLEOTIDE SEQUENCE</scope>
    <source>
        <strain evidence="1">ChiSxjej3B15-572</strain>
    </source>
</reference>
<dbReference type="SUPFAM" id="SSF82784">
    <property type="entry name" value="OsmC-like"/>
    <property type="match status" value="1"/>
</dbReference>
<accession>A0A9D1VHN1</accession>
<sequence length="136" mass="15059">MSVYEVTSSLGDQEWQINNQARQHNFVCDDIHEDGSDAGPNPVEYLTGAVNSCITMSTGMVIKSRQLPIKNFHLNTTVTTKDLGHSRSIVESMTIEVGMTTDLSTEEQQKFVDHVLDVSTVYQTVKKAVAITVKLI</sequence>
<dbReference type="AlphaFoldDB" id="A0A9D1VHN1"/>